<evidence type="ECO:0000313" key="2">
    <source>
        <dbReference type="Proteomes" id="UP000247790"/>
    </source>
</evidence>
<dbReference type="EMBL" id="QJSW01000003">
    <property type="protein sequence ID" value="PYE50666.1"/>
    <property type="molecule type" value="Genomic_DNA"/>
</dbReference>
<gene>
    <name evidence="1" type="ORF">DFQ00_10383</name>
</gene>
<accession>A0A2V4VM50</accession>
<dbReference type="Proteomes" id="UP000247790">
    <property type="component" value="Unassembled WGS sequence"/>
</dbReference>
<reference evidence="1 2" key="1">
    <citation type="submission" date="2018-06" db="EMBL/GenBank/DDBJ databases">
        <title>Genomic Encyclopedia of Type Strains, Phase III (KMG-III): the genomes of soil and plant-associated and newly described type strains.</title>
        <authorList>
            <person name="Whitman W."/>
        </authorList>
    </citation>
    <scope>NUCLEOTIDE SEQUENCE [LARGE SCALE GENOMIC DNA]</scope>
    <source>
        <strain evidence="1 2">CECT 7022</strain>
    </source>
</reference>
<comment type="caution">
    <text evidence="1">The sequence shown here is derived from an EMBL/GenBank/DDBJ whole genome shotgun (WGS) entry which is preliminary data.</text>
</comment>
<organism evidence="1 2">
    <name type="scientific">Paenibacillus barcinonensis</name>
    <dbReference type="NCBI Taxonomy" id="198119"/>
    <lineage>
        <taxon>Bacteria</taxon>
        <taxon>Bacillati</taxon>
        <taxon>Bacillota</taxon>
        <taxon>Bacilli</taxon>
        <taxon>Bacillales</taxon>
        <taxon>Paenibacillaceae</taxon>
        <taxon>Paenibacillus</taxon>
    </lineage>
</organism>
<dbReference type="AlphaFoldDB" id="A0A2V4VM50"/>
<protein>
    <submittedName>
        <fullName evidence="1">Uncharacterized protein</fullName>
    </submittedName>
</protein>
<name>A0A2V4VM50_PAEBA</name>
<proteinExistence type="predicted"/>
<evidence type="ECO:0000313" key="1">
    <source>
        <dbReference type="EMBL" id="PYE50666.1"/>
    </source>
</evidence>
<sequence>MRLSFFIWKIVKFVASLKKIAGINKRSTQFLLLLLLGGGSRKWRYDWF</sequence>